<dbReference type="STRING" id="261392.SAMN02745149_00660"/>
<keyword evidence="1" id="KW-1133">Transmembrane helix</keyword>
<gene>
    <name evidence="3" type="ORF">SAMN02745149_00660</name>
</gene>
<evidence type="ECO:0000313" key="4">
    <source>
        <dbReference type="Proteomes" id="UP000190423"/>
    </source>
</evidence>
<dbReference type="InterPro" id="IPR037522">
    <property type="entry name" value="HD_GYP_dom"/>
</dbReference>
<feature type="transmembrane region" description="Helical" evidence="1">
    <location>
        <begin position="19"/>
        <end position="37"/>
    </location>
</feature>
<dbReference type="PANTHER" id="PTHR45228">
    <property type="entry name" value="CYCLIC DI-GMP PHOSPHODIESTERASE TM_0186-RELATED"/>
    <property type="match status" value="1"/>
</dbReference>
<evidence type="ECO:0000256" key="1">
    <source>
        <dbReference type="SAM" id="Phobius"/>
    </source>
</evidence>
<dbReference type="EMBL" id="FUWG01000004">
    <property type="protein sequence ID" value="SJZ31903.1"/>
    <property type="molecule type" value="Genomic_DNA"/>
</dbReference>
<dbReference type="RefSeq" id="WP_078932581.1">
    <property type="nucleotide sequence ID" value="NZ_FUWG01000004.1"/>
</dbReference>
<keyword evidence="1" id="KW-0812">Transmembrane</keyword>
<dbReference type="SMART" id="SM00471">
    <property type="entry name" value="HDc"/>
    <property type="match status" value="1"/>
</dbReference>
<keyword evidence="1" id="KW-0472">Membrane</keyword>
<evidence type="ECO:0000313" key="3">
    <source>
        <dbReference type="EMBL" id="SJZ31903.1"/>
    </source>
</evidence>
<evidence type="ECO:0000259" key="2">
    <source>
        <dbReference type="PROSITE" id="PS51832"/>
    </source>
</evidence>
<feature type="transmembrane region" description="Helical" evidence="1">
    <location>
        <begin position="134"/>
        <end position="151"/>
    </location>
</feature>
<feature type="transmembrane region" description="Helical" evidence="1">
    <location>
        <begin position="171"/>
        <end position="191"/>
    </location>
</feature>
<dbReference type="GeneID" id="78315973"/>
<name>A0A1T4JP02_TREPO</name>
<dbReference type="OrthoDB" id="9781505at2"/>
<feature type="domain" description="HD-GYP" evidence="2">
    <location>
        <begin position="209"/>
        <end position="418"/>
    </location>
</feature>
<dbReference type="PANTHER" id="PTHR45228:SF5">
    <property type="entry name" value="CYCLIC DI-GMP PHOSPHODIESTERASE VC_1348-RELATED"/>
    <property type="match status" value="1"/>
</dbReference>
<dbReference type="Pfam" id="PF13487">
    <property type="entry name" value="HD_5"/>
    <property type="match status" value="1"/>
</dbReference>
<feature type="transmembrane region" description="Helical" evidence="1">
    <location>
        <begin position="49"/>
        <end position="69"/>
    </location>
</feature>
<reference evidence="3 4" key="1">
    <citation type="submission" date="2017-02" db="EMBL/GenBank/DDBJ databases">
        <authorList>
            <person name="Peterson S.W."/>
        </authorList>
    </citation>
    <scope>NUCLEOTIDE SEQUENCE [LARGE SCALE GENOMIC DNA]</scope>
    <source>
        <strain evidence="3 4">ATCC BAA-908</strain>
    </source>
</reference>
<organism evidence="3 4">
    <name type="scientific">Treponema porcinum</name>
    <dbReference type="NCBI Taxonomy" id="261392"/>
    <lineage>
        <taxon>Bacteria</taxon>
        <taxon>Pseudomonadati</taxon>
        <taxon>Spirochaetota</taxon>
        <taxon>Spirochaetia</taxon>
        <taxon>Spirochaetales</taxon>
        <taxon>Treponemataceae</taxon>
        <taxon>Treponema</taxon>
    </lineage>
</organism>
<accession>A0A1T4JP02</accession>
<dbReference type="AlphaFoldDB" id="A0A1T4JP02"/>
<dbReference type="SUPFAM" id="SSF109604">
    <property type="entry name" value="HD-domain/PDEase-like"/>
    <property type="match status" value="1"/>
</dbReference>
<dbReference type="InterPro" id="IPR052020">
    <property type="entry name" value="Cyclic_di-GMP/3'3'-cGAMP_PDE"/>
</dbReference>
<keyword evidence="4" id="KW-1185">Reference proteome</keyword>
<dbReference type="Proteomes" id="UP000190423">
    <property type="component" value="Unassembled WGS sequence"/>
</dbReference>
<dbReference type="Gene3D" id="1.10.3210.10">
    <property type="entry name" value="Hypothetical protein af1432"/>
    <property type="match status" value="1"/>
</dbReference>
<dbReference type="PROSITE" id="PS51832">
    <property type="entry name" value="HD_GYP"/>
    <property type="match status" value="1"/>
</dbReference>
<dbReference type="CDD" id="cd00077">
    <property type="entry name" value="HDc"/>
    <property type="match status" value="1"/>
</dbReference>
<protein>
    <submittedName>
        <fullName evidence="3">HD domain-containing protein</fullName>
    </submittedName>
</protein>
<feature type="transmembrane region" description="Helical" evidence="1">
    <location>
        <begin position="90"/>
        <end position="106"/>
    </location>
</feature>
<proteinExistence type="predicted"/>
<dbReference type="InterPro" id="IPR003607">
    <property type="entry name" value="HD/PDEase_dom"/>
</dbReference>
<sequence>MRFDDDEFFEANTVNINRLISKILILLNLLPPVFVLLNKIHVFTIENIFSLKAAVCIGTFTITDAILVFGCGSERMKSKKLRLYDSIQHFAKYFGLFGSAVILGVLGTHTHIGIYISYALVTFMSCLYYSKRTALLMSVSCYVIMLCSLYGKSVARVAEHLTSRTARNDFLSYAAGFTVEFLFVFIITYSITKRSKKTLDQAMEKNEQLRKTQFEIMEFIPKILESHEVFTGHHVKHTVQYVDLIAREMKKKGFYADILTEDTIVTYSAAANLHDIGKVHIPDNILNKPGKYTPEEFEMMKSHPEEGKKLIESLPKIKDGTFNEIALQMAYYHHEKYDGSGYPNGISGKDIPLCARIMAAADVLDALLSWRPYKEPFDIDTVISIFEDCRGKHFESCIVDAVVDLKPLILLLAEDFKIKETSDEEKEYKWRQRIAESQKKKS</sequence>